<evidence type="ECO:0000313" key="3">
    <source>
        <dbReference type="Proteomes" id="UP001385951"/>
    </source>
</evidence>
<proteinExistence type="predicted"/>
<comment type="caution">
    <text evidence="2">The sequence shown here is derived from an EMBL/GenBank/DDBJ whole genome shotgun (WGS) entry which is preliminary data.</text>
</comment>
<evidence type="ECO:0000256" key="1">
    <source>
        <dbReference type="SAM" id="Coils"/>
    </source>
</evidence>
<reference evidence="2 3" key="1">
    <citation type="submission" date="2022-09" db="EMBL/GenBank/DDBJ databases">
        <authorList>
            <person name="Palmer J.M."/>
        </authorList>
    </citation>
    <scope>NUCLEOTIDE SEQUENCE [LARGE SCALE GENOMIC DNA]</scope>
    <source>
        <strain evidence="2 3">DSM 7382</strain>
    </source>
</reference>
<protein>
    <submittedName>
        <fullName evidence="2">Uncharacterized protein</fullName>
    </submittedName>
</protein>
<feature type="coiled-coil region" evidence="1">
    <location>
        <begin position="53"/>
        <end position="80"/>
    </location>
</feature>
<accession>A0AAW0G3M7</accession>
<dbReference type="Proteomes" id="UP001385951">
    <property type="component" value="Unassembled WGS sequence"/>
</dbReference>
<dbReference type="EMBL" id="JASBNA010000015">
    <property type="protein sequence ID" value="KAK7686962.1"/>
    <property type="molecule type" value="Genomic_DNA"/>
</dbReference>
<sequence>MADKYQDLPDIDHESQDVFANDHLVGEVDIVNFLGDISKKSLFKNGYKVTAIDETIEQKLARIKRELEEIQLIKSKEEVEQSDQEPSEIDNLVSLLEELSVSDRKHEEINFYNQRIKEIFSNIKVDTSEEQRNLKDRPN</sequence>
<gene>
    <name evidence="2" type="ORF">QCA50_010043</name>
</gene>
<organism evidence="2 3">
    <name type="scientific">Cerrena zonata</name>
    <dbReference type="NCBI Taxonomy" id="2478898"/>
    <lineage>
        <taxon>Eukaryota</taxon>
        <taxon>Fungi</taxon>
        <taxon>Dikarya</taxon>
        <taxon>Basidiomycota</taxon>
        <taxon>Agaricomycotina</taxon>
        <taxon>Agaricomycetes</taxon>
        <taxon>Polyporales</taxon>
        <taxon>Cerrenaceae</taxon>
        <taxon>Cerrena</taxon>
    </lineage>
</organism>
<dbReference type="AlphaFoldDB" id="A0AAW0G3M7"/>
<keyword evidence="3" id="KW-1185">Reference proteome</keyword>
<keyword evidence="1" id="KW-0175">Coiled coil</keyword>
<name>A0AAW0G3M7_9APHY</name>
<evidence type="ECO:0000313" key="2">
    <source>
        <dbReference type="EMBL" id="KAK7686962.1"/>
    </source>
</evidence>